<gene>
    <name evidence="2" type="ORF">CLV47_101308</name>
</gene>
<dbReference type="GO" id="GO:0008168">
    <property type="term" value="F:methyltransferase activity"/>
    <property type="evidence" value="ECO:0007669"/>
    <property type="project" value="UniProtKB-KW"/>
</dbReference>
<dbReference type="RefSeq" id="WP_202862319.1">
    <property type="nucleotide sequence ID" value="NZ_PVUE01000001.1"/>
</dbReference>
<comment type="caution">
    <text evidence="2">The sequence shown here is derived from an EMBL/GenBank/DDBJ whole genome shotgun (WGS) entry which is preliminary data.</text>
</comment>
<dbReference type="InterPro" id="IPR050508">
    <property type="entry name" value="Methyltransf_Superfamily"/>
</dbReference>
<evidence type="ECO:0000313" key="2">
    <source>
        <dbReference type="EMBL" id="PRZ44183.1"/>
    </source>
</evidence>
<dbReference type="PANTHER" id="PTHR42912">
    <property type="entry name" value="METHYLTRANSFERASE"/>
    <property type="match status" value="1"/>
</dbReference>
<dbReference type="Proteomes" id="UP000237752">
    <property type="component" value="Unassembled WGS sequence"/>
</dbReference>
<dbReference type="SUPFAM" id="SSF53335">
    <property type="entry name" value="S-adenosyl-L-methionine-dependent methyltransferases"/>
    <property type="match status" value="1"/>
</dbReference>
<keyword evidence="2" id="KW-0808">Transferase</keyword>
<evidence type="ECO:0000259" key="1">
    <source>
        <dbReference type="Pfam" id="PF13649"/>
    </source>
</evidence>
<protein>
    <submittedName>
        <fullName evidence="2">Methyltransferase family protein</fullName>
    </submittedName>
</protein>
<evidence type="ECO:0000313" key="3">
    <source>
        <dbReference type="Proteomes" id="UP000237752"/>
    </source>
</evidence>
<feature type="domain" description="Methyltransferase" evidence="1">
    <location>
        <begin position="73"/>
        <end position="163"/>
    </location>
</feature>
<accession>A0A2T1A6E8</accession>
<keyword evidence="3" id="KW-1185">Reference proteome</keyword>
<dbReference type="CDD" id="cd02440">
    <property type="entry name" value="AdoMet_MTases"/>
    <property type="match status" value="1"/>
</dbReference>
<dbReference type="InterPro" id="IPR029063">
    <property type="entry name" value="SAM-dependent_MTases_sf"/>
</dbReference>
<keyword evidence="2" id="KW-0489">Methyltransferase</keyword>
<sequence>METSYAEDRRVVQETKNELLKKVYGLTNTADAERVYDDWATTYDSDTVGGMGYVAPALAAERLASLTAPGAVVLDAGCGTGLAGAELAKRADVVLDGVDLSPGMLDQARARGIYRNLSTADLTKPLEPANDSYDAVLCVGTLTAGHVGPAVLDELVRVTKPGGYVVATVHSFVWESEGFRAHLEELDAGTAVTVRQMDEQPYHTIEGLTCRLCVLEVR</sequence>
<proteinExistence type="predicted"/>
<reference evidence="2 3" key="1">
    <citation type="submission" date="2018-03" db="EMBL/GenBank/DDBJ databases">
        <title>Genomic Encyclopedia of Archaeal and Bacterial Type Strains, Phase II (KMG-II): from individual species to whole genera.</title>
        <authorList>
            <person name="Goeker M."/>
        </authorList>
    </citation>
    <scope>NUCLEOTIDE SEQUENCE [LARGE SCALE GENOMIC DNA]</scope>
    <source>
        <strain evidence="2 3">DSM 100065</strain>
    </source>
</reference>
<dbReference type="EMBL" id="PVUE01000001">
    <property type="protein sequence ID" value="PRZ44183.1"/>
    <property type="molecule type" value="Genomic_DNA"/>
</dbReference>
<dbReference type="InterPro" id="IPR041698">
    <property type="entry name" value="Methyltransf_25"/>
</dbReference>
<dbReference type="Gene3D" id="3.40.50.150">
    <property type="entry name" value="Vaccinia Virus protein VP39"/>
    <property type="match status" value="1"/>
</dbReference>
<organism evidence="2 3">
    <name type="scientific">Antricoccus suffuscus</name>
    <dbReference type="NCBI Taxonomy" id="1629062"/>
    <lineage>
        <taxon>Bacteria</taxon>
        <taxon>Bacillati</taxon>
        <taxon>Actinomycetota</taxon>
        <taxon>Actinomycetes</taxon>
        <taxon>Geodermatophilales</taxon>
        <taxon>Antricoccaceae</taxon>
        <taxon>Antricoccus</taxon>
    </lineage>
</organism>
<dbReference type="GO" id="GO:0032259">
    <property type="term" value="P:methylation"/>
    <property type="evidence" value="ECO:0007669"/>
    <property type="project" value="UniProtKB-KW"/>
</dbReference>
<dbReference type="Pfam" id="PF13649">
    <property type="entry name" value="Methyltransf_25"/>
    <property type="match status" value="1"/>
</dbReference>
<name>A0A2T1A6E8_9ACTN</name>
<dbReference type="PANTHER" id="PTHR42912:SF80">
    <property type="entry name" value="METHYLTRANSFERASE DOMAIN-CONTAINING PROTEIN"/>
    <property type="match status" value="1"/>
</dbReference>
<dbReference type="AlphaFoldDB" id="A0A2T1A6E8"/>